<comment type="caution">
    <text evidence="1">The sequence shown here is derived from an EMBL/GenBank/DDBJ whole genome shotgun (WGS) entry which is preliminary data.</text>
</comment>
<dbReference type="Proteomes" id="UP000823927">
    <property type="component" value="Unassembled WGS sequence"/>
</dbReference>
<name>A0A9D1JRZ2_9FIRM</name>
<organism evidence="1 2">
    <name type="scientific">Candidatus Scybalocola faecigallinarum</name>
    <dbReference type="NCBI Taxonomy" id="2840941"/>
    <lineage>
        <taxon>Bacteria</taxon>
        <taxon>Bacillati</taxon>
        <taxon>Bacillota</taxon>
        <taxon>Clostridia</taxon>
        <taxon>Lachnospirales</taxon>
        <taxon>Lachnospiraceae</taxon>
        <taxon>Lachnospiraceae incertae sedis</taxon>
        <taxon>Candidatus Scybalocola (ex Gilroy et al. 2021)</taxon>
    </lineage>
</organism>
<evidence type="ECO:0000313" key="2">
    <source>
        <dbReference type="Proteomes" id="UP000823927"/>
    </source>
</evidence>
<gene>
    <name evidence="1" type="ORF">IAB46_12155</name>
</gene>
<dbReference type="EMBL" id="DVIT01000051">
    <property type="protein sequence ID" value="HIS48284.1"/>
    <property type="molecule type" value="Genomic_DNA"/>
</dbReference>
<protein>
    <submittedName>
        <fullName evidence="1">Uncharacterized protein</fullName>
    </submittedName>
</protein>
<dbReference type="AlphaFoldDB" id="A0A9D1JRZ2"/>
<evidence type="ECO:0000313" key="1">
    <source>
        <dbReference type="EMBL" id="HIS48284.1"/>
    </source>
</evidence>
<sequence>MMDMTVDELCGKYNIPRNLIQAYMELCAGGDCCGKRRLEMLDEKRKAVLDVIHLKEQQMEKLDYLRYKIRRELKQD</sequence>
<proteinExistence type="predicted"/>
<reference evidence="1" key="2">
    <citation type="journal article" date="2021" name="PeerJ">
        <title>Extensive microbial diversity within the chicken gut microbiome revealed by metagenomics and culture.</title>
        <authorList>
            <person name="Gilroy R."/>
            <person name="Ravi A."/>
            <person name="Getino M."/>
            <person name="Pursley I."/>
            <person name="Horton D.L."/>
            <person name="Alikhan N.F."/>
            <person name="Baker D."/>
            <person name="Gharbi K."/>
            <person name="Hall N."/>
            <person name="Watson M."/>
            <person name="Adriaenssens E.M."/>
            <person name="Foster-Nyarko E."/>
            <person name="Jarju S."/>
            <person name="Secka A."/>
            <person name="Antonio M."/>
            <person name="Oren A."/>
            <person name="Chaudhuri R.R."/>
            <person name="La Ragione R."/>
            <person name="Hildebrand F."/>
            <person name="Pallen M.J."/>
        </authorList>
    </citation>
    <scope>NUCLEOTIDE SEQUENCE</scope>
    <source>
        <strain evidence="1">CHK178-757</strain>
    </source>
</reference>
<accession>A0A9D1JRZ2</accession>
<reference evidence="1" key="1">
    <citation type="submission" date="2020-10" db="EMBL/GenBank/DDBJ databases">
        <authorList>
            <person name="Gilroy R."/>
        </authorList>
    </citation>
    <scope>NUCLEOTIDE SEQUENCE</scope>
    <source>
        <strain evidence="1">CHK178-757</strain>
    </source>
</reference>